<dbReference type="InterPro" id="IPR029058">
    <property type="entry name" value="AB_hydrolase_fold"/>
</dbReference>
<comment type="subcellular location">
    <subcellularLocation>
        <location evidence="2">Cell membrane</location>
        <topology evidence="2">Multi-pass membrane protein</topology>
    </subcellularLocation>
</comment>
<dbReference type="PANTHER" id="PTHR45792:SF8">
    <property type="entry name" value="DIACYLGLYCEROL LIPASE-ALPHA"/>
    <property type="match status" value="1"/>
</dbReference>
<dbReference type="Gene3D" id="3.40.50.1820">
    <property type="entry name" value="alpha/beta hydrolase"/>
    <property type="match status" value="1"/>
</dbReference>
<gene>
    <name evidence="16" type="ORF">C8A05DRAFT_36001</name>
</gene>
<organism evidence="16 17">
    <name type="scientific">Staphylotrichum tortipilum</name>
    <dbReference type="NCBI Taxonomy" id="2831512"/>
    <lineage>
        <taxon>Eukaryota</taxon>
        <taxon>Fungi</taxon>
        <taxon>Dikarya</taxon>
        <taxon>Ascomycota</taxon>
        <taxon>Pezizomycotina</taxon>
        <taxon>Sordariomycetes</taxon>
        <taxon>Sordariomycetidae</taxon>
        <taxon>Sordariales</taxon>
        <taxon>Chaetomiaceae</taxon>
        <taxon>Staphylotrichum</taxon>
    </lineage>
</organism>
<evidence type="ECO:0000256" key="3">
    <source>
        <dbReference type="ARBA" id="ARBA00022475"/>
    </source>
</evidence>
<comment type="catalytic activity">
    <reaction evidence="13">
        <text>a 1,2-diacyl-sn-glycerol + H2O = a 2-acylglycerol + a fatty acid + H(+)</text>
        <dbReference type="Rhea" id="RHEA:33275"/>
        <dbReference type="ChEBI" id="CHEBI:15377"/>
        <dbReference type="ChEBI" id="CHEBI:15378"/>
        <dbReference type="ChEBI" id="CHEBI:17389"/>
        <dbReference type="ChEBI" id="CHEBI:17815"/>
        <dbReference type="ChEBI" id="CHEBI:28868"/>
        <dbReference type="EC" id="3.1.1.116"/>
    </reaction>
    <physiologicalReaction direction="left-to-right" evidence="13">
        <dbReference type="Rhea" id="RHEA:33276"/>
    </physiologicalReaction>
</comment>
<evidence type="ECO:0000259" key="15">
    <source>
        <dbReference type="Pfam" id="PF01764"/>
    </source>
</evidence>
<dbReference type="Pfam" id="PF01764">
    <property type="entry name" value="Lipase_3"/>
    <property type="match status" value="1"/>
</dbReference>
<evidence type="ECO:0000256" key="8">
    <source>
        <dbReference type="ARBA" id="ARBA00022837"/>
    </source>
</evidence>
<dbReference type="EC" id="3.1.1.116" evidence="14"/>
<evidence type="ECO:0000313" key="17">
    <source>
        <dbReference type="Proteomes" id="UP001303889"/>
    </source>
</evidence>
<evidence type="ECO:0000256" key="12">
    <source>
        <dbReference type="ARBA" id="ARBA00023136"/>
    </source>
</evidence>
<dbReference type="InterPro" id="IPR052214">
    <property type="entry name" value="DAG_Lipase-Related"/>
</dbReference>
<comment type="cofactor">
    <cofactor evidence="1">
        <name>Ca(2+)</name>
        <dbReference type="ChEBI" id="CHEBI:29108"/>
    </cofactor>
</comment>
<dbReference type="AlphaFoldDB" id="A0AAN6MHT7"/>
<protein>
    <recommendedName>
        <fullName evidence="14">sn-1-specific diacylglycerol lipase</fullName>
        <ecNumber evidence="14">3.1.1.116</ecNumber>
    </recommendedName>
</protein>
<dbReference type="Proteomes" id="UP001303889">
    <property type="component" value="Unassembled WGS sequence"/>
</dbReference>
<keyword evidence="4" id="KW-0597">Phosphoprotein</keyword>
<keyword evidence="8" id="KW-0106">Calcium</keyword>
<keyword evidence="11" id="KW-0443">Lipid metabolism</keyword>
<dbReference type="GO" id="GO:0005886">
    <property type="term" value="C:plasma membrane"/>
    <property type="evidence" value="ECO:0007669"/>
    <property type="project" value="UniProtKB-SubCell"/>
</dbReference>
<keyword evidence="9" id="KW-0442">Lipid degradation</keyword>
<dbReference type="PANTHER" id="PTHR45792">
    <property type="entry name" value="DIACYLGLYCEROL LIPASE HOMOLOG-RELATED"/>
    <property type="match status" value="1"/>
</dbReference>
<dbReference type="CDD" id="cd00519">
    <property type="entry name" value="Lipase_3"/>
    <property type="match status" value="1"/>
</dbReference>
<proteinExistence type="predicted"/>
<evidence type="ECO:0000256" key="11">
    <source>
        <dbReference type="ARBA" id="ARBA00023098"/>
    </source>
</evidence>
<reference evidence="16" key="1">
    <citation type="journal article" date="2023" name="Mol. Phylogenet. Evol.">
        <title>Genome-scale phylogeny and comparative genomics of the fungal order Sordariales.</title>
        <authorList>
            <person name="Hensen N."/>
            <person name="Bonometti L."/>
            <person name="Westerberg I."/>
            <person name="Brannstrom I.O."/>
            <person name="Guillou S."/>
            <person name="Cros-Aarteil S."/>
            <person name="Calhoun S."/>
            <person name="Haridas S."/>
            <person name="Kuo A."/>
            <person name="Mondo S."/>
            <person name="Pangilinan J."/>
            <person name="Riley R."/>
            <person name="LaButti K."/>
            <person name="Andreopoulos B."/>
            <person name="Lipzen A."/>
            <person name="Chen C."/>
            <person name="Yan M."/>
            <person name="Daum C."/>
            <person name="Ng V."/>
            <person name="Clum A."/>
            <person name="Steindorff A."/>
            <person name="Ohm R.A."/>
            <person name="Martin F."/>
            <person name="Silar P."/>
            <person name="Natvig D.O."/>
            <person name="Lalanne C."/>
            <person name="Gautier V."/>
            <person name="Ament-Velasquez S.L."/>
            <person name="Kruys A."/>
            <person name="Hutchinson M.I."/>
            <person name="Powell A.J."/>
            <person name="Barry K."/>
            <person name="Miller A.N."/>
            <person name="Grigoriev I.V."/>
            <person name="Debuchy R."/>
            <person name="Gladieux P."/>
            <person name="Hiltunen Thoren M."/>
            <person name="Johannesson H."/>
        </authorList>
    </citation>
    <scope>NUCLEOTIDE SEQUENCE</scope>
    <source>
        <strain evidence="16">CBS 103.79</strain>
    </source>
</reference>
<evidence type="ECO:0000256" key="6">
    <source>
        <dbReference type="ARBA" id="ARBA00022723"/>
    </source>
</evidence>
<keyword evidence="7 16" id="KW-0378">Hydrolase</keyword>
<dbReference type="GO" id="GO:0016298">
    <property type="term" value="F:lipase activity"/>
    <property type="evidence" value="ECO:0007669"/>
    <property type="project" value="TreeGrafter"/>
</dbReference>
<evidence type="ECO:0000256" key="13">
    <source>
        <dbReference type="ARBA" id="ARBA00024531"/>
    </source>
</evidence>
<evidence type="ECO:0000256" key="14">
    <source>
        <dbReference type="ARBA" id="ARBA00026104"/>
    </source>
</evidence>
<sequence length="249" mass="26965">MPRNAQLIVVAIRGTASIHDWLVNFNTGEHSDTSAEDEDSILNGNNYRAHAGFLACTMEMLPEACKAITKAATDFRGGGTPRTPWDLHLVLTGYSAGGAVAAMLYAQFMQSQAAPTAQPSIPREELAGIHCVTFGAPPITTTPIVPFAPDSLFLSIVNEGDPIPRADSPYFDDLLKIVVTGWPTESRAKWQLSPRKYFNAGTVLIVPRGRSVVYFLPSETGNGSLAETIMGNPGMHRMRWYLEGQGGQD</sequence>
<keyword evidence="10" id="KW-1133">Transmembrane helix</keyword>
<feature type="domain" description="Fungal lipase-type" evidence="15">
    <location>
        <begin position="9"/>
        <end position="166"/>
    </location>
</feature>
<keyword evidence="17" id="KW-1185">Reference proteome</keyword>
<dbReference type="GO" id="GO:0016042">
    <property type="term" value="P:lipid catabolic process"/>
    <property type="evidence" value="ECO:0007669"/>
    <property type="project" value="UniProtKB-KW"/>
</dbReference>
<dbReference type="EMBL" id="MU855678">
    <property type="protein sequence ID" value="KAK3900373.1"/>
    <property type="molecule type" value="Genomic_DNA"/>
</dbReference>
<keyword evidence="12" id="KW-0472">Membrane</keyword>
<evidence type="ECO:0000256" key="2">
    <source>
        <dbReference type="ARBA" id="ARBA00004651"/>
    </source>
</evidence>
<evidence type="ECO:0000256" key="4">
    <source>
        <dbReference type="ARBA" id="ARBA00022553"/>
    </source>
</evidence>
<evidence type="ECO:0000256" key="5">
    <source>
        <dbReference type="ARBA" id="ARBA00022692"/>
    </source>
</evidence>
<dbReference type="SUPFAM" id="SSF53474">
    <property type="entry name" value="alpha/beta-Hydrolases"/>
    <property type="match status" value="1"/>
</dbReference>
<keyword evidence="3" id="KW-1003">Cell membrane</keyword>
<dbReference type="GO" id="GO:0046872">
    <property type="term" value="F:metal ion binding"/>
    <property type="evidence" value="ECO:0007669"/>
    <property type="project" value="UniProtKB-KW"/>
</dbReference>
<name>A0AAN6MHT7_9PEZI</name>
<evidence type="ECO:0000313" key="16">
    <source>
        <dbReference type="EMBL" id="KAK3900373.1"/>
    </source>
</evidence>
<dbReference type="InterPro" id="IPR002921">
    <property type="entry name" value="Fungal_lipase-type"/>
</dbReference>
<evidence type="ECO:0000256" key="10">
    <source>
        <dbReference type="ARBA" id="ARBA00022989"/>
    </source>
</evidence>
<keyword evidence="5" id="KW-0812">Transmembrane</keyword>
<reference evidence="16" key="2">
    <citation type="submission" date="2023-05" db="EMBL/GenBank/DDBJ databases">
        <authorList>
            <consortium name="Lawrence Berkeley National Laboratory"/>
            <person name="Steindorff A."/>
            <person name="Hensen N."/>
            <person name="Bonometti L."/>
            <person name="Westerberg I."/>
            <person name="Brannstrom I.O."/>
            <person name="Guillou S."/>
            <person name="Cros-Aarteil S."/>
            <person name="Calhoun S."/>
            <person name="Haridas S."/>
            <person name="Kuo A."/>
            <person name="Mondo S."/>
            <person name="Pangilinan J."/>
            <person name="Riley R."/>
            <person name="Labutti K."/>
            <person name="Andreopoulos B."/>
            <person name="Lipzen A."/>
            <person name="Chen C."/>
            <person name="Yanf M."/>
            <person name="Daum C."/>
            <person name="Ng V."/>
            <person name="Clum A."/>
            <person name="Ohm R."/>
            <person name="Martin F."/>
            <person name="Silar P."/>
            <person name="Natvig D."/>
            <person name="Lalanne C."/>
            <person name="Gautier V."/>
            <person name="Ament-Velasquez S.L."/>
            <person name="Kruys A."/>
            <person name="Hutchinson M.I."/>
            <person name="Powell A.J."/>
            <person name="Barry K."/>
            <person name="Miller A.N."/>
            <person name="Grigoriev I.V."/>
            <person name="Debuchy R."/>
            <person name="Gladieux P."/>
            <person name="Thoren M.H."/>
            <person name="Johannesson H."/>
        </authorList>
    </citation>
    <scope>NUCLEOTIDE SEQUENCE</scope>
    <source>
        <strain evidence="16">CBS 103.79</strain>
    </source>
</reference>
<evidence type="ECO:0000256" key="9">
    <source>
        <dbReference type="ARBA" id="ARBA00022963"/>
    </source>
</evidence>
<accession>A0AAN6MHT7</accession>
<evidence type="ECO:0000256" key="7">
    <source>
        <dbReference type="ARBA" id="ARBA00022801"/>
    </source>
</evidence>
<keyword evidence="6" id="KW-0479">Metal-binding</keyword>
<evidence type="ECO:0000256" key="1">
    <source>
        <dbReference type="ARBA" id="ARBA00001913"/>
    </source>
</evidence>
<comment type="caution">
    <text evidence="16">The sequence shown here is derived from an EMBL/GenBank/DDBJ whole genome shotgun (WGS) entry which is preliminary data.</text>
</comment>